<name>A0A6J4I4D2_9ACTN</name>
<gene>
    <name evidence="2" type="ORF">AVDCRST_MAG76-1719</name>
</gene>
<dbReference type="AlphaFoldDB" id="A0A6J4I4D2"/>
<feature type="non-terminal residue" evidence="2">
    <location>
        <position position="1"/>
    </location>
</feature>
<proteinExistence type="predicted"/>
<dbReference type="EMBL" id="CADCSZ010000104">
    <property type="protein sequence ID" value="CAA9239989.1"/>
    <property type="molecule type" value="Genomic_DNA"/>
</dbReference>
<feature type="compositionally biased region" description="Basic residues" evidence="1">
    <location>
        <begin position="12"/>
        <end position="28"/>
    </location>
</feature>
<feature type="non-terminal residue" evidence="2">
    <location>
        <position position="211"/>
    </location>
</feature>
<feature type="compositionally biased region" description="Low complexity" evidence="1">
    <location>
        <begin position="1"/>
        <end position="11"/>
    </location>
</feature>
<evidence type="ECO:0000256" key="1">
    <source>
        <dbReference type="SAM" id="MobiDB-lite"/>
    </source>
</evidence>
<accession>A0A6J4I4D2</accession>
<sequence length="211" mass="22624">DVDACAAPAPAGRRRQRLRPGGCGRRRPAGQVLPGSPGDRADRRPRPGHRAGRRRALRHLRPSRDGPGPRPPPAEHAERRPGRGVHALLGRRPGTGRSPQRGRRRPVEDALGQSPGRRSGTGRRGPGPGRPGQRSPDSQPRAPVAGARSPAHRARDRGAGAGGCRPLQRRGRPAAGPGREHGQDPPPQRLPQGRGEEPRPSRRLRPPPEPL</sequence>
<feature type="compositionally biased region" description="Basic residues" evidence="1">
    <location>
        <begin position="46"/>
        <end position="61"/>
    </location>
</feature>
<feature type="compositionally biased region" description="Low complexity" evidence="1">
    <location>
        <begin position="29"/>
        <end position="38"/>
    </location>
</feature>
<organism evidence="2">
    <name type="scientific">uncultured Acidimicrobiales bacterium</name>
    <dbReference type="NCBI Taxonomy" id="310071"/>
    <lineage>
        <taxon>Bacteria</taxon>
        <taxon>Bacillati</taxon>
        <taxon>Actinomycetota</taxon>
        <taxon>Acidimicrobiia</taxon>
        <taxon>Acidimicrobiales</taxon>
        <taxon>environmental samples</taxon>
    </lineage>
</organism>
<feature type="region of interest" description="Disordered" evidence="1">
    <location>
        <begin position="1"/>
        <end position="211"/>
    </location>
</feature>
<evidence type="ECO:0000313" key="2">
    <source>
        <dbReference type="EMBL" id="CAA9239989.1"/>
    </source>
</evidence>
<reference evidence="2" key="1">
    <citation type="submission" date="2020-02" db="EMBL/GenBank/DDBJ databases">
        <authorList>
            <person name="Meier V. D."/>
        </authorList>
    </citation>
    <scope>NUCLEOTIDE SEQUENCE</scope>
    <source>
        <strain evidence="2">AVDCRST_MAG76</strain>
    </source>
</reference>
<protein>
    <submittedName>
        <fullName evidence="2">Uncharacterized protein</fullName>
    </submittedName>
</protein>